<feature type="signal peptide" evidence="4">
    <location>
        <begin position="1"/>
        <end position="31"/>
    </location>
</feature>
<dbReference type="SUPFAM" id="SSF48208">
    <property type="entry name" value="Six-hairpin glycosidases"/>
    <property type="match status" value="1"/>
</dbReference>
<keyword evidence="3" id="KW-0624">Polysaccharide degradation</keyword>
<feature type="chain" id="PRO_5023042773" evidence="4">
    <location>
        <begin position="32"/>
        <end position="827"/>
    </location>
</feature>
<dbReference type="Proteomes" id="UP000319980">
    <property type="component" value="Unassembled WGS sequence"/>
</dbReference>
<dbReference type="OrthoDB" id="5936802at2"/>
<dbReference type="InterPro" id="IPR012341">
    <property type="entry name" value="6hp_glycosidase-like_sf"/>
</dbReference>
<evidence type="ECO:0000313" key="7">
    <source>
        <dbReference type="EMBL" id="TWT20104.1"/>
    </source>
</evidence>
<accession>A0A5C5U295</accession>
<evidence type="ECO:0000259" key="6">
    <source>
        <dbReference type="Pfam" id="PF02927"/>
    </source>
</evidence>
<dbReference type="InterPro" id="IPR004197">
    <property type="entry name" value="Cellulase_Ig-like"/>
</dbReference>
<dbReference type="AlphaFoldDB" id="A0A5C5U295"/>
<protein>
    <submittedName>
        <fullName evidence="7">Glycoside hydrolase</fullName>
    </submittedName>
</protein>
<proteinExistence type="inferred from homology"/>
<dbReference type="Gene3D" id="2.60.40.10">
    <property type="entry name" value="Immunoglobulins"/>
    <property type="match status" value="1"/>
</dbReference>
<dbReference type="Gene3D" id="1.50.10.10">
    <property type="match status" value="1"/>
</dbReference>
<evidence type="ECO:0000313" key="8">
    <source>
        <dbReference type="Proteomes" id="UP000319980"/>
    </source>
</evidence>
<keyword evidence="2" id="KW-0119">Carbohydrate metabolism</keyword>
<dbReference type="GO" id="GO:0000272">
    <property type="term" value="P:polysaccharide catabolic process"/>
    <property type="evidence" value="ECO:0007669"/>
    <property type="project" value="UniProtKB-KW"/>
</dbReference>
<keyword evidence="4" id="KW-0732">Signal</keyword>
<dbReference type="Pfam" id="PF00759">
    <property type="entry name" value="Glyco_hydro_9"/>
    <property type="match status" value="1"/>
</dbReference>
<organism evidence="7 8">
    <name type="scientific">Luteimonas marina</name>
    <dbReference type="NCBI Taxonomy" id="488485"/>
    <lineage>
        <taxon>Bacteria</taxon>
        <taxon>Pseudomonadati</taxon>
        <taxon>Pseudomonadota</taxon>
        <taxon>Gammaproteobacteria</taxon>
        <taxon>Lysobacterales</taxon>
        <taxon>Lysobacteraceae</taxon>
        <taxon>Luteimonas</taxon>
    </lineage>
</organism>
<evidence type="ECO:0000256" key="2">
    <source>
        <dbReference type="ARBA" id="ARBA00023277"/>
    </source>
</evidence>
<dbReference type="EMBL" id="VOHK01000004">
    <property type="protein sequence ID" value="TWT20104.1"/>
    <property type="molecule type" value="Genomic_DNA"/>
</dbReference>
<sequence length="827" mass="91196">MTHPSRRRPACGQRRLLASVLALAIAWPAAAAAEAPVLNELEYFSKRGLDVLVFNNYYDGLFSDSKIAGVELIHHGVRTATNGDVRLSATPEQWDPVALMVDRKVDARTGTITTRLGYPDEKFEYDIRVSPAGEGVRVQVVFDRPLPKALEGRAGFNLEFLPSAYWGKTWLTERGSGQLPLYPAGPSGRDAAGATVRLPMATGRTLTLAPEDPQRRVTIASSGGELGVYDGRNQAQNGWYVVRGLLPANKTGTVLEWTVEGSTVPGWTRETVIGHSQVGYHPAQRKVAVLENDRNAAAPGRARLLRIDADGREHEAHAGDARHWGPYLRYEYYTYDFSDVREPGIYVIEAAGQRTSAFRIAADAYAGAWHPTLDVFFPVQMDHMFVNEAYRIWHGRSHMDDARQVPPNKAHFDLFGQGPDLDSPFQPGEHIPGLNYGGWYDAGDFDIRTQTHYATVMSLVDTWEQFRPERDETSIDQKKQHVEIHRPDGVPDLLQQIEHGTLALIAQHRVFGHAIPGIVEPDLGQYTHLGDAVTKTDGKVDDPNDPDSPNDDRLAFTTNTTALNYGSAAALAAASRALRGHDDALAEECLATAQKVWAFEHAREPNLFRVGNTTGGDPEDEELRAAVQLLLTTGEAKYAARIAELWPAIDTRFPTNAAHALAALPKMDEAFRAKLRTRAEAFRAEREAMVAENPYGVLITRGGWAGNGAVIGMASTNYRLHKAFPDLFDIEPTLQGLNYLYGTHPDSNLSFVSAVGAKSKQVAYGMNRADFSFIAGGIVPGVLVLKPDFPENKEDWPFLWGQNEYVINMGASYIYLVHAAQDLLRGR</sequence>
<evidence type="ECO:0000256" key="4">
    <source>
        <dbReference type="SAM" id="SignalP"/>
    </source>
</evidence>
<name>A0A5C5U295_9GAMM</name>
<dbReference type="Pfam" id="PF02927">
    <property type="entry name" value="CelD_N"/>
    <property type="match status" value="1"/>
</dbReference>
<dbReference type="CDD" id="cd02850">
    <property type="entry name" value="E_set_Cellulase_N"/>
    <property type="match status" value="1"/>
</dbReference>
<gene>
    <name evidence="7" type="ORF">FQY83_10165</name>
</gene>
<reference evidence="7 8" key="1">
    <citation type="journal article" date="2008" name="Int. J. Syst. Evol. Microbiol.">
        <title>Luteimonas marina sp. nov., isolated from seawater.</title>
        <authorList>
            <person name="Baik K.S."/>
            <person name="Park S.C."/>
            <person name="Kim M.S."/>
            <person name="Kim E.M."/>
            <person name="Park C."/>
            <person name="Chun J."/>
            <person name="Seong C.N."/>
        </authorList>
    </citation>
    <scope>NUCLEOTIDE SEQUENCE [LARGE SCALE GENOMIC DNA]</scope>
    <source>
        <strain evidence="7 8">FR1330</strain>
    </source>
</reference>
<dbReference type="InterPro" id="IPR013783">
    <property type="entry name" value="Ig-like_fold"/>
</dbReference>
<dbReference type="InterPro" id="IPR008928">
    <property type="entry name" value="6-hairpin_glycosidase_sf"/>
</dbReference>
<feature type="domain" description="Cellulase Ig-like" evidence="6">
    <location>
        <begin position="276"/>
        <end position="353"/>
    </location>
</feature>
<keyword evidence="7" id="KW-0378">Hydrolase</keyword>
<keyword evidence="8" id="KW-1185">Reference proteome</keyword>
<feature type="domain" description="Glycoside hydrolase family 9" evidence="5">
    <location>
        <begin position="393"/>
        <end position="815"/>
    </location>
</feature>
<evidence type="ECO:0000256" key="1">
    <source>
        <dbReference type="ARBA" id="ARBA00007072"/>
    </source>
</evidence>
<evidence type="ECO:0000259" key="5">
    <source>
        <dbReference type="Pfam" id="PF00759"/>
    </source>
</evidence>
<comment type="similarity">
    <text evidence="1">Belongs to the glycosyl hydrolase 9 (cellulase E) family.</text>
</comment>
<evidence type="ECO:0000256" key="3">
    <source>
        <dbReference type="ARBA" id="ARBA00023326"/>
    </source>
</evidence>
<comment type="caution">
    <text evidence="7">The sequence shown here is derived from an EMBL/GenBank/DDBJ whole genome shotgun (WGS) entry which is preliminary data.</text>
</comment>
<dbReference type="InterPro" id="IPR014756">
    <property type="entry name" value="Ig_E-set"/>
</dbReference>
<dbReference type="RefSeq" id="WP_146387623.1">
    <property type="nucleotide sequence ID" value="NZ_VOHK01000004.1"/>
</dbReference>
<dbReference type="SUPFAM" id="SSF81296">
    <property type="entry name" value="E set domains"/>
    <property type="match status" value="1"/>
</dbReference>
<dbReference type="InterPro" id="IPR001701">
    <property type="entry name" value="Glyco_hydro_9"/>
</dbReference>
<dbReference type="GO" id="GO:0008810">
    <property type="term" value="F:cellulase activity"/>
    <property type="evidence" value="ECO:0007669"/>
    <property type="project" value="InterPro"/>
</dbReference>